<keyword evidence="2" id="KW-1185">Reference proteome</keyword>
<reference evidence="1 2" key="1">
    <citation type="journal article" date="2019" name="Commun. Biol.">
        <title>The bagworm genome reveals a unique fibroin gene that provides high tensile strength.</title>
        <authorList>
            <person name="Kono N."/>
            <person name="Nakamura H."/>
            <person name="Ohtoshi R."/>
            <person name="Tomita M."/>
            <person name="Numata K."/>
            <person name="Arakawa K."/>
        </authorList>
    </citation>
    <scope>NUCLEOTIDE SEQUENCE [LARGE SCALE GENOMIC DNA]</scope>
</reference>
<dbReference type="EMBL" id="BGZK01003277">
    <property type="protein sequence ID" value="GBO99461.1"/>
    <property type="molecule type" value="Genomic_DNA"/>
</dbReference>
<proteinExistence type="predicted"/>
<name>A0A4C1SBI9_EUMVA</name>
<sequence length="115" mass="13480">MLRRAKRRCGAREGRAIHIHLWPCPTVPTSGQTREGRRRRCTYANIEILRYETLFVAYFDAERHASQRASETFTQTQARQALDANATHLKEPLRCLRRLRPVRPWMLNATHLKGL</sequence>
<comment type="caution">
    <text evidence="1">The sequence shown here is derived from an EMBL/GenBank/DDBJ whole genome shotgun (WGS) entry which is preliminary data.</text>
</comment>
<dbReference type="AlphaFoldDB" id="A0A4C1SBI9"/>
<gene>
    <name evidence="1" type="ORF">EVAR_87325_1</name>
</gene>
<organism evidence="1 2">
    <name type="scientific">Eumeta variegata</name>
    <name type="common">Bagworm moth</name>
    <name type="synonym">Eumeta japonica</name>
    <dbReference type="NCBI Taxonomy" id="151549"/>
    <lineage>
        <taxon>Eukaryota</taxon>
        <taxon>Metazoa</taxon>
        <taxon>Ecdysozoa</taxon>
        <taxon>Arthropoda</taxon>
        <taxon>Hexapoda</taxon>
        <taxon>Insecta</taxon>
        <taxon>Pterygota</taxon>
        <taxon>Neoptera</taxon>
        <taxon>Endopterygota</taxon>
        <taxon>Lepidoptera</taxon>
        <taxon>Glossata</taxon>
        <taxon>Ditrysia</taxon>
        <taxon>Tineoidea</taxon>
        <taxon>Psychidae</taxon>
        <taxon>Oiketicinae</taxon>
        <taxon>Eumeta</taxon>
    </lineage>
</organism>
<accession>A0A4C1SBI9</accession>
<protein>
    <submittedName>
        <fullName evidence="1">Uncharacterized protein</fullName>
    </submittedName>
</protein>
<dbReference type="Proteomes" id="UP000299102">
    <property type="component" value="Unassembled WGS sequence"/>
</dbReference>
<evidence type="ECO:0000313" key="1">
    <source>
        <dbReference type="EMBL" id="GBO99461.1"/>
    </source>
</evidence>
<evidence type="ECO:0000313" key="2">
    <source>
        <dbReference type="Proteomes" id="UP000299102"/>
    </source>
</evidence>